<dbReference type="EMBL" id="CYHC01000022">
    <property type="protein sequence ID" value="CUA91192.1"/>
    <property type="molecule type" value="Genomic_DNA"/>
</dbReference>
<dbReference type="SMART" id="SM00382">
    <property type="entry name" value="AAA"/>
    <property type="match status" value="1"/>
</dbReference>
<dbReference type="CDD" id="cd03215">
    <property type="entry name" value="ABC_Carb_Monos_II"/>
    <property type="match status" value="1"/>
</dbReference>
<proteinExistence type="inferred from homology"/>
<dbReference type="PROSITE" id="PS50893">
    <property type="entry name" value="ABC_TRANSPORTER_2"/>
    <property type="match status" value="2"/>
</dbReference>
<dbReference type="PANTHER" id="PTHR43790:SF4">
    <property type="entry name" value="GUANOSINE IMPORT ATP-BINDING PROTEIN NUPO"/>
    <property type="match status" value="1"/>
</dbReference>
<dbReference type="GO" id="GO:0005524">
    <property type="term" value="F:ATP binding"/>
    <property type="evidence" value="ECO:0007669"/>
    <property type="project" value="UniProtKB-KW"/>
</dbReference>
<dbReference type="InterPro" id="IPR003439">
    <property type="entry name" value="ABC_transporter-like_ATP-bd"/>
</dbReference>
<evidence type="ECO:0000256" key="3">
    <source>
        <dbReference type="ARBA" id="ARBA00022840"/>
    </source>
</evidence>
<dbReference type="InterPro" id="IPR003593">
    <property type="entry name" value="AAA+_ATPase"/>
</dbReference>
<sequence>MSFLILDGISKKFGDFSALDHVDLSVERGTVRALLGENGAGKTTLMNVLYGLYRPTSGSIYIGQKPIHLRSPSDAIAHGIGMIHQHVQLAEALTVAENIVLGIDRSTSLIDLRRHARKIAVMSESYGLEIDPATEVWKLPMGMRQRVEILKVLYRGADILVLDEPTSVLAPNEIDMFLHRMRILRDSGKTILFVTHKLDEVMALADDVTVMRQGRVVANCRVADTDPVRLSRLMVGRDVAPPAAVRTREAGDVALECRDLRMRNDRGTTALDGLSISVRSGEILGIAGVDGNGQRELAEAICGLKLLDAGRISVRDIDVTGFTAEQRHRIARIGFVPEDRHGTGLVLDNPIAANLVLRSFRRPPIARYGFLDHGQIARTAADLMNRYDIRARSAAQSTRDLSGGNQQKIVLAREIEAKPDVLVVAQATKGLDIGAIEFVHSKLIEERDRGTAILYISTELEHIAEVADRIAVIFRGRITGELLPRELSAERAGLLMSGACTGEAA</sequence>
<protein>
    <submittedName>
        <fullName evidence="5">Nucleoside ABC transporter ATP-binding protein</fullName>
    </submittedName>
</protein>
<evidence type="ECO:0000313" key="5">
    <source>
        <dbReference type="EMBL" id="CUA91192.1"/>
    </source>
</evidence>
<dbReference type="CDD" id="cd03216">
    <property type="entry name" value="ABC_Carb_Monos_I"/>
    <property type="match status" value="1"/>
</dbReference>
<dbReference type="PROSITE" id="PS00211">
    <property type="entry name" value="ABC_TRANSPORTER_1"/>
    <property type="match status" value="1"/>
</dbReference>
<gene>
    <name evidence="5" type="ORF">Ga0061061_1223</name>
</gene>
<dbReference type="InterPro" id="IPR050107">
    <property type="entry name" value="ABC_carbohydrate_import_ATPase"/>
</dbReference>
<evidence type="ECO:0000256" key="1">
    <source>
        <dbReference type="ARBA" id="ARBA00005417"/>
    </source>
</evidence>
<evidence type="ECO:0000259" key="4">
    <source>
        <dbReference type="PROSITE" id="PS50893"/>
    </source>
</evidence>
<comment type="caution">
    <text evidence="5">The sequence shown here is derived from an EMBL/GenBank/DDBJ whole genome shotgun (WGS) entry which is preliminary data.</text>
</comment>
<dbReference type="RefSeq" id="WP_055461105.1">
    <property type="nucleotide sequence ID" value="NZ_CYHC01000022.1"/>
</dbReference>
<keyword evidence="6" id="KW-1185">Reference proteome</keyword>
<organism evidence="5 6">
    <name type="scientific">Chelatococcus sambhunathii</name>
    <dbReference type="NCBI Taxonomy" id="363953"/>
    <lineage>
        <taxon>Bacteria</taxon>
        <taxon>Pseudomonadati</taxon>
        <taxon>Pseudomonadota</taxon>
        <taxon>Alphaproteobacteria</taxon>
        <taxon>Hyphomicrobiales</taxon>
        <taxon>Chelatococcaceae</taxon>
        <taxon>Chelatococcus</taxon>
    </lineage>
</organism>
<feature type="domain" description="ABC transporter" evidence="4">
    <location>
        <begin position="4"/>
        <end position="238"/>
    </location>
</feature>
<dbReference type="SUPFAM" id="SSF52540">
    <property type="entry name" value="P-loop containing nucleoside triphosphate hydrolases"/>
    <property type="match status" value="2"/>
</dbReference>
<evidence type="ECO:0000313" key="6">
    <source>
        <dbReference type="Proteomes" id="UP000182178"/>
    </source>
</evidence>
<keyword evidence="2" id="KW-0547">Nucleotide-binding</keyword>
<keyword evidence="3 5" id="KW-0067">ATP-binding</keyword>
<dbReference type="Gene3D" id="3.40.50.300">
    <property type="entry name" value="P-loop containing nucleotide triphosphate hydrolases"/>
    <property type="match status" value="2"/>
</dbReference>
<dbReference type="Proteomes" id="UP000182178">
    <property type="component" value="Unassembled WGS sequence"/>
</dbReference>
<dbReference type="PANTHER" id="PTHR43790">
    <property type="entry name" value="CARBOHYDRATE TRANSPORT ATP-BINDING PROTEIN MG119-RELATED"/>
    <property type="match status" value="1"/>
</dbReference>
<evidence type="ECO:0000256" key="2">
    <source>
        <dbReference type="ARBA" id="ARBA00022741"/>
    </source>
</evidence>
<dbReference type="InterPro" id="IPR027417">
    <property type="entry name" value="P-loop_NTPase"/>
</dbReference>
<feature type="domain" description="ABC transporter" evidence="4">
    <location>
        <begin position="255"/>
        <end position="500"/>
    </location>
</feature>
<comment type="similarity">
    <text evidence="1">Belongs to the ABC transporter superfamily.</text>
</comment>
<reference evidence="5 6" key="1">
    <citation type="submission" date="2015-08" db="EMBL/GenBank/DDBJ databases">
        <authorList>
            <person name="Varghese N."/>
        </authorList>
    </citation>
    <scope>NUCLEOTIDE SEQUENCE [LARGE SCALE GENOMIC DNA]</scope>
    <source>
        <strain evidence="5 6">DSM 18167</strain>
    </source>
</reference>
<dbReference type="Pfam" id="PF00005">
    <property type="entry name" value="ABC_tran"/>
    <property type="match status" value="2"/>
</dbReference>
<accession>A0ABM9UFI7</accession>
<dbReference type="InterPro" id="IPR017871">
    <property type="entry name" value="ABC_transporter-like_CS"/>
</dbReference>
<name>A0ABM9UFI7_9HYPH</name>